<dbReference type="InterPro" id="IPR009081">
    <property type="entry name" value="PP-bd_ACP"/>
</dbReference>
<dbReference type="InterPro" id="IPR049552">
    <property type="entry name" value="PKS_DH_N"/>
</dbReference>
<dbReference type="PANTHER" id="PTHR43775">
    <property type="entry name" value="FATTY ACID SYNTHASE"/>
    <property type="match status" value="1"/>
</dbReference>
<sequence>MDDVRNSGGEAKPQQLIANFDAVAITSVEDLICIKQLDLGPHIRVEHDPGGREGVALAFYEPIMAPSLVPITFLCESRARAVAEADNLLGLTLHVSTRIALPLLRAAIQNPAYILLPTLKPSAKPWVTLASLLQSLYLQGHEIRWREVYDGTSPKFLRPFPSYPLSGSEFVIPFRERQCSDALLNKHQTEEPHPSFEFLTPGCTSVTAAGATFETHMKKLSKLIKAHAVGEVPLCPASVYMEFSLEALAVLEEMPQAVYVMENIVFDKPLVYSDGSEDTVRLEIARRSSNESQRPFGFSFKSEKGQVYCTGDFAAPSSHIVDEIFVRREAYVKKQKLASFGPDNTRSTERFSRRTIYEVMFPRVVAYAEPFLTLNHLTISATGLEGHGRFKLATSAVEGAGFIANTKVESEVACICTRVDRAMLPSYNQELYLMEMEVYCSLVDIGDAIVADAYVLDAGQKVISCVEGMYFKKIQLATFKAHLSRVARMPDERHRPSATAALSLVDEMRTRPTVEQAAPPRQIPNVEETVHSILRNVCGAHEDVKAGSTLTEMGVDSLLFIELAQSICNHYPDLSILRSDLESCATIRDLVNVVAEAAKEALPLTSSTPRLTNGSTPNSVSRVVHTPVENVLPPGSTGGGSPMEALILDICGLYLTESDKNASLSSLGVDSLLCLELFAELHHRFGIIIHEGYEVISDLTFNRLEGMHRDKLTSTLSREEARSYSRHNSVPAQQQQPQQLQQQLNPLLDEMCRGGFPMELQVQKVGAPKASLYLFHDGSGVCNMYRRLSDMNRTVCGIFGLDLALINPSIQTMEDLARLYIDRAHLASGSNLILGGWSFGGVLAFEVSRQLRRLGSAVRGVVLVDSPVPNAHQALPREVIAHVVGTGVGDRAKLPGTAATQEALDRMESQFIRHGRMLQEYQPPPGEGHDVPCLIVSCTGNMDTERLCGVAYPWLNDSAAREASIEGWHQLLGSKIPVLEIDCNHFEVFDAAHVADVSKKLEQACQILCSGQLS</sequence>
<dbReference type="SUPFAM" id="SSF47336">
    <property type="entry name" value="ACP-like"/>
    <property type="match status" value="1"/>
</dbReference>
<dbReference type="Gene3D" id="3.40.50.1820">
    <property type="entry name" value="alpha/beta hydrolase"/>
    <property type="match status" value="1"/>
</dbReference>
<evidence type="ECO:0000256" key="5">
    <source>
        <dbReference type="SAM" id="MobiDB-lite"/>
    </source>
</evidence>
<keyword evidence="2" id="KW-0597">Phosphoprotein</keyword>
<dbReference type="SUPFAM" id="SSF53474">
    <property type="entry name" value="alpha/beta-Hydrolases"/>
    <property type="match status" value="1"/>
</dbReference>
<comment type="caution">
    <text evidence="8">The sequence shown here is derived from an EMBL/GenBank/DDBJ whole genome shotgun (WGS) entry which is preliminary data.</text>
</comment>
<feature type="region of interest" description="C-terminal hotdog fold" evidence="4">
    <location>
        <begin position="348"/>
        <end position="480"/>
    </location>
</feature>
<dbReference type="InterPro" id="IPR001031">
    <property type="entry name" value="Thioesterase"/>
</dbReference>
<accession>A0A9Q0AU81</accession>
<evidence type="ECO:0000259" key="7">
    <source>
        <dbReference type="PROSITE" id="PS52019"/>
    </source>
</evidence>
<dbReference type="GO" id="GO:0006633">
    <property type="term" value="P:fatty acid biosynthetic process"/>
    <property type="evidence" value="ECO:0007669"/>
    <property type="project" value="TreeGrafter"/>
</dbReference>
<dbReference type="InterPro" id="IPR049900">
    <property type="entry name" value="PKS_mFAS_DH"/>
</dbReference>
<dbReference type="PANTHER" id="PTHR43775:SF37">
    <property type="entry name" value="SI:DKEY-61P9.11"/>
    <property type="match status" value="1"/>
</dbReference>
<dbReference type="AlphaFoldDB" id="A0A9Q0AU81"/>
<dbReference type="Pfam" id="PF00975">
    <property type="entry name" value="Thioesterase"/>
    <property type="match status" value="1"/>
</dbReference>
<evidence type="ECO:0000256" key="4">
    <source>
        <dbReference type="PROSITE-ProRule" id="PRU01363"/>
    </source>
</evidence>
<feature type="domain" description="PKS/mFAS DH" evidence="7">
    <location>
        <begin position="193"/>
        <end position="480"/>
    </location>
</feature>
<dbReference type="InterPro" id="IPR036736">
    <property type="entry name" value="ACP-like_sf"/>
</dbReference>
<dbReference type="GO" id="GO:0044550">
    <property type="term" value="P:secondary metabolite biosynthetic process"/>
    <property type="evidence" value="ECO:0007669"/>
    <property type="project" value="TreeGrafter"/>
</dbReference>
<dbReference type="InterPro" id="IPR042104">
    <property type="entry name" value="PKS_dehydratase_sf"/>
</dbReference>
<evidence type="ECO:0000259" key="6">
    <source>
        <dbReference type="PROSITE" id="PS50075"/>
    </source>
</evidence>
<evidence type="ECO:0000256" key="2">
    <source>
        <dbReference type="ARBA" id="ARBA00022553"/>
    </source>
</evidence>
<evidence type="ECO:0000313" key="8">
    <source>
        <dbReference type="EMBL" id="KAI1880857.1"/>
    </source>
</evidence>
<evidence type="ECO:0000256" key="1">
    <source>
        <dbReference type="ARBA" id="ARBA00022450"/>
    </source>
</evidence>
<dbReference type="Pfam" id="PF00550">
    <property type="entry name" value="PP-binding"/>
    <property type="match status" value="2"/>
</dbReference>
<dbReference type="GO" id="GO:0004312">
    <property type="term" value="F:fatty acid synthase activity"/>
    <property type="evidence" value="ECO:0007669"/>
    <property type="project" value="TreeGrafter"/>
</dbReference>
<comment type="caution">
    <text evidence="4">Lacks conserved residue(s) required for the propagation of feature annotation.</text>
</comment>
<proteinExistence type="predicted"/>
<dbReference type="InterPro" id="IPR050091">
    <property type="entry name" value="PKS_NRPS_Biosynth_Enz"/>
</dbReference>
<dbReference type="PROSITE" id="PS50075">
    <property type="entry name" value="CARRIER"/>
    <property type="match status" value="1"/>
</dbReference>
<dbReference type="EMBL" id="JAFIMR010000002">
    <property type="protein sequence ID" value="KAI1880857.1"/>
    <property type="molecule type" value="Genomic_DNA"/>
</dbReference>
<feature type="domain" description="Carrier" evidence="6">
    <location>
        <begin position="521"/>
        <end position="598"/>
    </location>
</feature>
<keyword evidence="3" id="KW-0808">Transferase</keyword>
<keyword evidence="1" id="KW-0596">Phosphopantetheine</keyword>
<feature type="region of interest" description="N-terminal hotdog fold" evidence="4">
    <location>
        <begin position="193"/>
        <end position="331"/>
    </location>
</feature>
<dbReference type="InterPro" id="IPR006162">
    <property type="entry name" value="Ppantetheine_attach_site"/>
</dbReference>
<name>A0A9Q0AU81_9PEZI</name>
<dbReference type="PROSITE" id="PS52019">
    <property type="entry name" value="PKS_MFAS_DH"/>
    <property type="match status" value="1"/>
</dbReference>
<dbReference type="Gene3D" id="3.10.129.110">
    <property type="entry name" value="Polyketide synthase dehydratase"/>
    <property type="match status" value="1"/>
</dbReference>
<organism evidence="8 9">
    <name type="scientific">Neoarthrinium moseri</name>
    <dbReference type="NCBI Taxonomy" id="1658444"/>
    <lineage>
        <taxon>Eukaryota</taxon>
        <taxon>Fungi</taxon>
        <taxon>Dikarya</taxon>
        <taxon>Ascomycota</taxon>
        <taxon>Pezizomycotina</taxon>
        <taxon>Sordariomycetes</taxon>
        <taxon>Xylariomycetidae</taxon>
        <taxon>Amphisphaeriales</taxon>
        <taxon>Apiosporaceae</taxon>
        <taxon>Neoarthrinium</taxon>
    </lineage>
</organism>
<protein>
    <submittedName>
        <fullName evidence="8">Uncharacterized protein</fullName>
    </submittedName>
</protein>
<dbReference type="Proteomes" id="UP000829685">
    <property type="component" value="Unassembled WGS sequence"/>
</dbReference>
<feature type="region of interest" description="Disordered" evidence="5">
    <location>
        <begin position="715"/>
        <end position="740"/>
    </location>
</feature>
<reference evidence="8" key="1">
    <citation type="submission" date="2021-03" db="EMBL/GenBank/DDBJ databases">
        <title>Revisited historic fungal species revealed as producer of novel bioactive compounds through whole genome sequencing and comparative genomics.</title>
        <authorList>
            <person name="Vignolle G.A."/>
            <person name="Hochenegger N."/>
            <person name="Mach R.L."/>
            <person name="Mach-Aigner A.R."/>
            <person name="Javad Rahimi M."/>
            <person name="Salim K.A."/>
            <person name="Chan C.M."/>
            <person name="Lim L.B.L."/>
            <person name="Cai F."/>
            <person name="Druzhinina I.S."/>
            <person name="U'Ren J.M."/>
            <person name="Derntl C."/>
        </authorList>
    </citation>
    <scope>NUCLEOTIDE SEQUENCE</scope>
    <source>
        <strain evidence="8">TUCIM 5799</strain>
    </source>
</reference>
<keyword evidence="9" id="KW-1185">Reference proteome</keyword>
<evidence type="ECO:0000256" key="3">
    <source>
        <dbReference type="ARBA" id="ARBA00022679"/>
    </source>
</evidence>
<dbReference type="Gene3D" id="1.10.1200.10">
    <property type="entry name" value="ACP-like"/>
    <property type="match status" value="2"/>
</dbReference>
<gene>
    <name evidence="8" type="ORF">JX265_001097</name>
</gene>
<evidence type="ECO:0000313" key="9">
    <source>
        <dbReference type="Proteomes" id="UP000829685"/>
    </source>
</evidence>
<dbReference type="PROSITE" id="PS00012">
    <property type="entry name" value="PHOSPHOPANTETHEINE"/>
    <property type="match status" value="1"/>
</dbReference>
<dbReference type="InterPro" id="IPR029058">
    <property type="entry name" value="AB_hydrolase_fold"/>
</dbReference>
<dbReference type="Pfam" id="PF21089">
    <property type="entry name" value="PKS_DH_N"/>
    <property type="match status" value="1"/>
</dbReference>